<proteinExistence type="predicted"/>
<evidence type="ECO:0000313" key="2">
    <source>
        <dbReference type="Proteomes" id="UP001295684"/>
    </source>
</evidence>
<sequence length="136" mass="14724">MSLFRSLVSLTEKLSLVCQMSLLTRNSHDLSVPNVPLIVLMASCRESHTSISNFLSSSNQMRPLSSNFLNSLKSSISCFLPHRLPLGTFLGVVSEVGVGSSYFWSASQISENVCLSTIPSKYLNSNIGADSGTFLS</sequence>
<keyword evidence="2" id="KW-1185">Reference proteome</keyword>
<gene>
    <name evidence="1" type="ORF">ECRASSUSDP1_LOCUS17626</name>
</gene>
<comment type="caution">
    <text evidence="1">The sequence shown here is derived from an EMBL/GenBank/DDBJ whole genome shotgun (WGS) entry which is preliminary data.</text>
</comment>
<protein>
    <submittedName>
        <fullName evidence="1">Uncharacterized protein</fullName>
    </submittedName>
</protein>
<organism evidence="1 2">
    <name type="scientific">Euplotes crassus</name>
    <dbReference type="NCBI Taxonomy" id="5936"/>
    <lineage>
        <taxon>Eukaryota</taxon>
        <taxon>Sar</taxon>
        <taxon>Alveolata</taxon>
        <taxon>Ciliophora</taxon>
        <taxon>Intramacronucleata</taxon>
        <taxon>Spirotrichea</taxon>
        <taxon>Hypotrichia</taxon>
        <taxon>Euplotida</taxon>
        <taxon>Euplotidae</taxon>
        <taxon>Moneuplotes</taxon>
    </lineage>
</organism>
<accession>A0AAD1XP47</accession>
<evidence type="ECO:0000313" key="1">
    <source>
        <dbReference type="EMBL" id="CAI2376257.1"/>
    </source>
</evidence>
<dbReference type="AlphaFoldDB" id="A0AAD1XP47"/>
<reference evidence="1" key="1">
    <citation type="submission" date="2023-07" db="EMBL/GenBank/DDBJ databases">
        <authorList>
            <consortium name="AG Swart"/>
            <person name="Singh M."/>
            <person name="Singh A."/>
            <person name="Seah K."/>
            <person name="Emmerich C."/>
        </authorList>
    </citation>
    <scope>NUCLEOTIDE SEQUENCE</scope>
    <source>
        <strain evidence="1">DP1</strain>
    </source>
</reference>
<dbReference type="Proteomes" id="UP001295684">
    <property type="component" value="Unassembled WGS sequence"/>
</dbReference>
<name>A0AAD1XP47_EUPCR</name>
<dbReference type="EMBL" id="CAMPGE010017804">
    <property type="protein sequence ID" value="CAI2376257.1"/>
    <property type="molecule type" value="Genomic_DNA"/>
</dbReference>